<dbReference type="AlphaFoldDB" id="A0AAN5D142"/>
<sequence length="174" mass="19416">MRTKCKQNCSFNILHKSRAARCDPNWLKHSEIFEIFQLEVDVETFAAFDVLPNASLLDFMMESVVDVGSDIIDFVNAFFIIVVIVDLVGIRVVLIVEVEDGHEGVDANHDEHDSCIGEELDCQIIEEVEGGDEDDDGVSDGSRQQPQGLHQRLHRGASLKVGEFDARDGEENLS</sequence>
<name>A0AAN5D142_9BILA</name>
<comment type="caution">
    <text evidence="2">The sequence shown here is derived from an EMBL/GenBank/DDBJ whole genome shotgun (WGS) entry which is preliminary data.</text>
</comment>
<feature type="non-terminal residue" evidence="2">
    <location>
        <position position="174"/>
    </location>
</feature>
<evidence type="ECO:0000313" key="3">
    <source>
        <dbReference type="Proteomes" id="UP001328107"/>
    </source>
</evidence>
<protein>
    <submittedName>
        <fullName evidence="2">Uncharacterized protein</fullName>
    </submittedName>
</protein>
<dbReference type="EMBL" id="BTRK01000005">
    <property type="protein sequence ID" value="GMR54461.1"/>
    <property type="molecule type" value="Genomic_DNA"/>
</dbReference>
<reference evidence="3" key="1">
    <citation type="submission" date="2022-10" db="EMBL/GenBank/DDBJ databases">
        <title>Genome assembly of Pristionchus species.</title>
        <authorList>
            <person name="Yoshida K."/>
            <person name="Sommer R.J."/>
        </authorList>
    </citation>
    <scope>NUCLEOTIDE SEQUENCE [LARGE SCALE GENOMIC DNA]</scope>
    <source>
        <strain evidence="3">RS5460</strain>
    </source>
</reference>
<feature type="compositionally biased region" description="Basic and acidic residues" evidence="1">
    <location>
        <begin position="162"/>
        <end position="174"/>
    </location>
</feature>
<evidence type="ECO:0000256" key="1">
    <source>
        <dbReference type="SAM" id="MobiDB-lite"/>
    </source>
</evidence>
<gene>
    <name evidence="2" type="ORF">PMAYCL1PPCAC_24656</name>
</gene>
<evidence type="ECO:0000313" key="2">
    <source>
        <dbReference type="EMBL" id="GMR54461.1"/>
    </source>
</evidence>
<feature type="compositionally biased region" description="Acidic residues" evidence="1">
    <location>
        <begin position="129"/>
        <end position="138"/>
    </location>
</feature>
<organism evidence="2 3">
    <name type="scientific">Pristionchus mayeri</name>
    <dbReference type="NCBI Taxonomy" id="1317129"/>
    <lineage>
        <taxon>Eukaryota</taxon>
        <taxon>Metazoa</taxon>
        <taxon>Ecdysozoa</taxon>
        <taxon>Nematoda</taxon>
        <taxon>Chromadorea</taxon>
        <taxon>Rhabditida</taxon>
        <taxon>Rhabditina</taxon>
        <taxon>Diplogasteromorpha</taxon>
        <taxon>Diplogasteroidea</taxon>
        <taxon>Neodiplogasteridae</taxon>
        <taxon>Pristionchus</taxon>
    </lineage>
</organism>
<accession>A0AAN5D142</accession>
<dbReference type="Proteomes" id="UP001328107">
    <property type="component" value="Unassembled WGS sequence"/>
</dbReference>
<feature type="region of interest" description="Disordered" evidence="1">
    <location>
        <begin position="129"/>
        <end position="174"/>
    </location>
</feature>
<proteinExistence type="predicted"/>
<keyword evidence="3" id="KW-1185">Reference proteome</keyword>